<comment type="subcellular location">
    <subcellularLocation>
        <location evidence="1 5 6">Nucleus</location>
    </subcellularLocation>
</comment>
<keyword evidence="4 5" id="KW-0539">Nucleus</keyword>
<keyword evidence="3 5" id="KW-0371">Homeobox</keyword>
<feature type="DNA-binding region" description="Homeobox" evidence="5">
    <location>
        <begin position="135"/>
        <end position="194"/>
    </location>
</feature>
<proteinExistence type="predicted"/>
<dbReference type="InterPro" id="IPR020479">
    <property type="entry name" value="HD_metazoa"/>
</dbReference>
<dbReference type="EMBL" id="WNTK01000342">
    <property type="protein sequence ID" value="KAG9470182.1"/>
    <property type="molecule type" value="Genomic_DNA"/>
</dbReference>
<dbReference type="InterPro" id="IPR050394">
    <property type="entry name" value="Homeobox_NK-like"/>
</dbReference>
<dbReference type="Gene3D" id="1.10.10.60">
    <property type="entry name" value="Homeodomain-like"/>
    <property type="match status" value="1"/>
</dbReference>
<evidence type="ECO:0000313" key="9">
    <source>
        <dbReference type="EMBL" id="KAG9470182.1"/>
    </source>
</evidence>
<dbReference type="CDD" id="cd00086">
    <property type="entry name" value="homeodomain"/>
    <property type="match status" value="1"/>
</dbReference>
<protein>
    <recommendedName>
        <fullName evidence="8">Homeobox domain-containing protein</fullName>
    </recommendedName>
</protein>
<dbReference type="AlphaFoldDB" id="A0A8J6JUN2"/>
<dbReference type="GO" id="GO:0000978">
    <property type="term" value="F:RNA polymerase II cis-regulatory region sequence-specific DNA binding"/>
    <property type="evidence" value="ECO:0007669"/>
    <property type="project" value="TreeGrafter"/>
</dbReference>
<evidence type="ECO:0000256" key="4">
    <source>
        <dbReference type="ARBA" id="ARBA00023242"/>
    </source>
</evidence>
<gene>
    <name evidence="9" type="ORF">GDO78_018678</name>
</gene>
<dbReference type="Proteomes" id="UP000770717">
    <property type="component" value="Unassembled WGS sequence"/>
</dbReference>
<evidence type="ECO:0000259" key="8">
    <source>
        <dbReference type="PROSITE" id="PS50071"/>
    </source>
</evidence>
<keyword evidence="10" id="KW-1185">Reference proteome</keyword>
<feature type="domain" description="Homeobox" evidence="8">
    <location>
        <begin position="133"/>
        <end position="193"/>
    </location>
</feature>
<comment type="caution">
    <text evidence="9">The sequence shown here is derived from an EMBL/GenBank/DDBJ whole genome shotgun (WGS) entry which is preliminary data.</text>
</comment>
<dbReference type="OrthoDB" id="6159439at2759"/>
<dbReference type="SUPFAM" id="SSF46689">
    <property type="entry name" value="Homeodomain-like"/>
    <property type="match status" value="1"/>
</dbReference>
<evidence type="ECO:0000256" key="5">
    <source>
        <dbReference type="PROSITE-ProRule" id="PRU00108"/>
    </source>
</evidence>
<evidence type="ECO:0000256" key="2">
    <source>
        <dbReference type="ARBA" id="ARBA00023125"/>
    </source>
</evidence>
<evidence type="ECO:0000256" key="7">
    <source>
        <dbReference type="SAM" id="MobiDB-lite"/>
    </source>
</evidence>
<feature type="region of interest" description="Disordered" evidence="7">
    <location>
        <begin position="43"/>
        <end position="139"/>
    </location>
</feature>
<dbReference type="Pfam" id="PF00046">
    <property type="entry name" value="Homeodomain"/>
    <property type="match status" value="1"/>
</dbReference>
<organism evidence="9 10">
    <name type="scientific">Eleutherodactylus coqui</name>
    <name type="common">Puerto Rican coqui</name>
    <dbReference type="NCBI Taxonomy" id="57060"/>
    <lineage>
        <taxon>Eukaryota</taxon>
        <taxon>Metazoa</taxon>
        <taxon>Chordata</taxon>
        <taxon>Craniata</taxon>
        <taxon>Vertebrata</taxon>
        <taxon>Euteleostomi</taxon>
        <taxon>Amphibia</taxon>
        <taxon>Batrachia</taxon>
        <taxon>Anura</taxon>
        <taxon>Neobatrachia</taxon>
        <taxon>Hyloidea</taxon>
        <taxon>Eleutherodactylidae</taxon>
        <taxon>Eleutherodactylinae</taxon>
        <taxon>Eleutherodactylus</taxon>
        <taxon>Eleutherodactylus</taxon>
    </lineage>
</organism>
<dbReference type="InterPro" id="IPR001356">
    <property type="entry name" value="HD"/>
</dbReference>
<dbReference type="PROSITE" id="PS00027">
    <property type="entry name" value="HOMEOBOX_1"/>
    <property type="match status" value="1"/>
</dbReference>
<dbReference type="PANTHER" id="PTHR24340">
    <property type="entry name" value="HOMEOBOX PROTEIN NKX"/>
    <property type="match status" value="1"/>
</dbReference>
<dbReference type="PRINTS" id="PR00024">
    <property type="entry name" value="HOMEOBOX"/>
</dbReference>
<dbReference type="InterPro" id="IPR017970">
    <property type="entry name" value="Homeobox_CS"/>
</dbReference>
<keyword evidence="2 5" id="KW-0238">DNA-binding</keyword>
<dbReference type="GO" id="GO:0005634">
    <property type="term" value="C:nucleus"/>
    <property type="evidence" value="ECO:0007669"/>
    <property type="project" value="UniProtKB-SubCell"/>
</dbReference>
<reference evidence="9" key="1">
    <citation type="thesis" date="2020" institute="ProQuest LLC" country="789 East Eisenhower Parkway, Ann Arbor, MI, USA">
        <title>Comparative Genomics and Chromosome Evolution.</title>
        <authorList>
            <person name="Mudd A.B."/>
        </authorList>
    </citation>
    <scope>NUCLEOTIDE SEQUENCE</scope>
    <source>
        <strain evidence="9">HN-11 Male</strain>
        <tissue evidence="9">Kidney and liver</tissue>
    </source>
</reference>
<evidence type="ECO:0000313" key="10">
    <source>
        <dbReference type="Proteomes" id="UP000770717"/>
    </source>
</evidence>
<name>A0A8J6JUN2_ELECQ</name>
<evidence type="ECO:0000256" key="3">
    <source>
        <dbReference type="ARBA" id="ARBA00023155"/>
    </source>
</evidence>
<dbReference type="GO" id="GO:0000981">
    <property type="term" value="F:DNA-binding transcription factor activity, RNA polymerase II-specific"/>
    <property type="evidence" value="ECO:0007669"/>
    <property type="project" value="InterPro"/>
</dbReference>
<dbReference type="InterPro" id="IPR009057">
    <property type="entry name" value="Homeodomain-like_sf"/>
</dbReference>
<evidence type="ECO:0000256" key="1">
    <source>
        <dbReference type="ARBA" id="ARBA00004123"/>
    </source>
</evidence>
<dbReference type="PANTHER" id="PTHR24340:SF112">
    <property type="entry name" value="VENT HOMEOBOX"/>
    <property type="match status" value="1"/>
</dbReference>
<dbReference type="PROSITE" id="PS50071">
    <property type="entry name" value="HOMEOBOX_2"/>
    <property type="match status" value="1"/>
</dbReference>
<sequence length="276" mass="32079">MVRQSFSIDYILTGSKEETMSDIQPSRPHVPCIPQPLAPCKFSKRPTGQFKSNDESECAEDTKTFQNLPDQPENCLQYDPASTATPERDWESADESTSSCSEDESEQACSRSPECRLQDDDDDDPRSTSPKSEMQRRMRTAFTPQQICKLEEMFKKQRYLGASERNKLASTLQMSEIQVKTWFQNRRMKLKRQMQDHQHRLSASSVYYTHTLQYYHGPPIPVPNLPFYQTPIHSYQTPETSYTPDPRFFSMHVPPPTIMNNAYPEPYSPFFNSHYM</sequence>
<dbReference type="GO" id="GO:0030154">
    <property type="term" value="P:cell differentiation"/>
    <property type="evidence" value="ECO:0007669"/>
    <property type="project" value="TreeGrafter"/>
</dbReference>
<evidence type="ECO:0000256" key="6">
    <source>
        <dbReference type="RuleBase" id="RU000682"/>
    </source>
</evidence>
<dbReference type="SMART" id="SM00389">
    <property type="entry name" value="HOX"/>
    <property type="match status" value="1"/>
</dbReference>
<accession>A0A8J6JUN2</accession>